<dbReference type="HOGENOM" id="CLU_756884_0_0_1"/>
<dbReference type="EMBL" id="EQ962652">
    <property type="protein sequence ID" value="EED23472.1"/>
    <property type="molecule type" value="Genomic_DNA"/>
</dbReference>
<keyword evidence="7" id="KW-1185">Reference proteome</keyword>
<reference evidence="7" key="1">
    <citation type="journal article" date="2015" name="Genome Announc.">
        <title>Genome sequence of the AIDS-associated pathogen Penicillium marneffei (ATCC18224) and its near taxonomic relative Talaromyces stipitatus (ATCC10500).</title>
        <authorList>
            <person name="Nierman W.C."/>
            <person name="Fedorova-Abrams N.D."/>
            <person name="Andrianopoulos A."/>
        </authorList>
    </citation>
    <scope>NUCLEOTIDE SEQUENCE [LARGE SCALE GENOMIC DNA]</scope>
    <source>
        <strain evidence="7">ATCC 10500 / CBS 375.48 / QM 6759 / NRRL 1006</strain>
    </source>
</reference>
<dbReference type="PhylomeDB" id="B8LYW4"/>
<dbReference type="GO" id="GO:0031177">
    <property type="term" value="F:phosphopantetheine binding"/>
    <property type="evidence" value="ECO:0007669"/>
    <property type="project" value="TreeGrafter"/>
</dbReference>
<evidence type="ECO:0008006" key="8">
    <source>
        <dbReference type="Google" id="ProtNLM"/>
    </source>
</evidence>
<keyword evidence="2" id="KW-0597">Phosphoprotein</keyword>
<dbReference type="Gene3D" id="3.40.50.980">
    <property type="match status" value="1"/>
</dbReference>
<evidence type="ECO:0000256" key="1">
    <source>
        <dbReference type="ARBA" id="ARBA00022450"/>
    </source>
</evidence>
<dbReference type="InterPro" id="IPR000873">
    <property type="entry name" value="AMP-dep_synth/lig_dom"/>
</dbReference>
<sequence>MVILNGYVAKTAREPDYELNLIPLLPYLSKMLTSSFLKPLSQAGPKKMEKQWKLSLKSRKWNTRIVNIFFILTIPVLRIIGGASLSELAQSVLEKLDAAMLPLVSVSQEENAQSSEEDSKRDASSSEALLTPSKVLLTPATPPEDINEGSDSYIASKPLINSEAPVDNILTLSKNKSSRLLMSYSQIRFWAVKSLVPDQSFFTVTVGLWIGDNLRVDRLNSGVATIAQRHEIFRTRFYDDENGVPMQEIMHTSSIQLEQIYCADKAAASDGFKDDYEALTIAMSSITPVHDEILLEQRTMERSASAIVLYSSGTTGTPKGIVLTHGGILDRVEAMDKFGLEKQRVLQQNAITSDHTLTQVFLGLFS</sequence>
<dbReference type="InterPro" id="IPR020845">
    <property type="entry name" value="AMP-binding_CS"/>
</dbReference>
<dbReference type="InParanoid" id="B8LYW4"/>
<dbReference type="AlphaFoldDB" id="B8LYW4"/>
<dbReference type="GO" id="GO:0043041">
    <property type="term" value="P:amino acid activation for nonribosomal peptide biosynthetic process"/>
    <property type="evidence" value="ECO:0007669"/>
    <property type="project" value="TreeGrafter"/>
</dbReference>
<dbReference type="Proteomes" id="UP000001745">
    <property type="component" value="Unassembled WGS sequence"/>
</dbReference>
<dbReference type="PROSITE" id="PS00455">
    <property type="entry name" value="AMP_BINDING"/>
    <property type="match status" value="1"/>
</dbReference>
<evidence type="ECO:0000259" key="4">
    <source>
        <dbReference type="Pfam" id="PF00501"/>
    </source>
</evidence>
<keyword evidence="3" id="KW-0812">Transmembrane</keyword>
<gene>
    <name evidence="6" type="ORF">TSTA_068960</name>
</gene>
<dbReference type="STRING" id="441959.B8LYW4"/>
<dbReference type="VEuPathDB" id="FungiDB:TSTA_068960"/>
<keyword evidence="3" id="KW-0472">Membrane</keyword>
<dbReference type="GO" id="GO:0003824">
    <property type="term" value="F:catalytic activity"/>
    <property type="evidence" value="ECO:0007669"/>
    <property type="project" value="InterPro"/>
</dbReference>
<name>B8LYW4_TALSN</name>
<protein>
    <recommendedName>
        <fullName evidence="8">AMP-dependent synthetase/ligase domain-containing protein</fullName>
    </recommendedName>
</protein>
<dbReference type="Pfam" id="PF00501">
    <property type="entry name" value="AMP-binding"/>
    <property type="match status" value="1"/>
</dbReference>
<evidence type="ECO:0000259" key="5">
    <source>
        <dbReference type="Pfam" id="PF00668"/>
    </source>
</evidence>
<evidence type="ECO:0000256" key="3">
    <source>
        <dbReference type="SAM" id="Phobius"/>
    </source>
</evidence>
<dbReference type="RefSeq" id="XP_002340859.1">
    <property type="nucleotide sequence ID" value="XM_002340818.1"/>
</dbReference>
<proteinExistence type="predicted"/>
<dbReference type="PANTHER" id="PTHR45527">
    <property type="entry name" value="NONRIBOSOMAL PEPTIDE SYNTHETASE"/>
    <property type="match status" value="1"/>
</dbReference>
<dbReference type="GeneID" id="8102654"/>
<evidence type="ECO:0000313" key="6">
    <source>
        <dbReference type="EMBL" id="EED23472.1"/>
    </source>
</evidence>
<evidence type="ECO:0000313" key="7">
    <source>
        <dbReference type="Proteomes" id="UP000001745"/>
    </source>
</evidence>
<accession>B8LYW4</accession>
<dbReference type="InterPro" id="IPR001242">
    <property type="entry name" value="Condensation_dom"/>
</dbReference>
<evidence type="ECO:0000256" key="2">
    <source>
        <dbReference type="ARBA" id="ARBA00022553"/>
    </source>
</evidence>
<organism evidence="6 7">
    <name type="scientific">Talaromyces stipitatus (strain ATCC 10500 / CBS 375.48 / QM 6759 / NRRL 1006)</name>
    <name type="common">Penicillium stipitatum</name>
    <dbReference type="NCBI Taxonomy" id="441959"/>
    <lineage>
        <taxon>Eukaryota</taxon>
        <taxon>Fungi</taxon>
        <taxon>Dikarya</taxon>
        <taxon>Ascomycota</taxon>
        <taxon>Pezizomycotina</taxon>
        <taxon>Eurotiomycetes</taxon>
        <taxon>Eurotiomycetidae</taxon>
        <taxon>Eurotiales</taxon>
        <taxon>Trichocomaceae</taxon>
        <taxon>Talaromyces</taxon>
        <taxon>Talaromyces sect. Talaromyces</taxon>
    </lineage>
</organism>
<dbReference type="InterPro" id="IPR023213">
    <property type="entry name" value="CAT-like_dom_sf"/>
</dbReference>
<dbReference type="GO" id="GO:0005737">
    <property type="term" value="C:cytoplasm"/>
    <property type="evidence" value="ECO:0007669"/>
    <property type="project" value="TreeGrafter"/>
</dbReference>
<dbReference type="SUPFAM" id="SSF52777">
    <property type="entry name" value="CoA-dependent acyltransferases"/>
    <property type="match status" value="1"/>
</dbReference>
<dbReference type="GO" id="GO:0044550">
    <property type="term" value="P:secondary metabolite biosynthetic process"/>
    <property type="evidence" value="ECO:0007669"/>
    <property type="project" value="TreeGrafter"/>
</dbReference>
<dbReference type="PANTHER" id="PTHR45527:SF1">
    <property type="entry name" value="FATTY ACID SYNTHASE"/>
    <property type="match status" value="1"/>
</dbReference>
<feature type="domain" description="AMP-dependent synthetase/ligase" evidence="4">
    <location>
        <begin position="297"/>
        <end position="356"/>
    </location>
</feature>
<dbReference type="Pfam" id="PF00668">
    <property type="entry name" value="Condensation"/>
    <property type="match status" value="1"/>
</dbReference>
<keyword evidence="3" id="KW-1133">Transmembrane helix</keyword>
<dbReference type="OrthoDB" id="5244741at2759"/>
<keyword evidence="1" id="KW-0596">Phosphopantetheine</keyword>
<dbReference type="Gene3D" id="3.30.559.10">
    <property type="entry name" value="Chloramphenicol acetyltransferase-like domain"/>
    <property type="match status" value="1"/>
</dbReference>
<feature type="domain" description="Condensation" evidence="5">
    <location>
        <begin position="181"/>
        <end position="270"/>
    </location>
</feature>
<dbReference type="SUPFAM" id="SSF56801">
    <property type="entry name" value="Acetyl-CoA synthetase-like"/>
    <property type="match status" value="1"/>
</dbReference>
<feature type="transmembrane region" description="Helical" evidence="3">
    <location>
        <begin position="61"/>
        <end position="81"/>
    </location>
</feature>